<dbReference type="EMBL" id="JBHSXM010000001">
    <property type="protein sequence ID" value="MFC6835994.1"/>
    <property type="molecule type" value="Genomic_DNA"/>
</dbReference>
<dbReference type="Proteomes" id="UP001596406">
    <property type="component" value="Unassembled WGS sequence"/>
</dbReference>
<evidence type="ECO:0000313" key="1">
    <source>
        <dbReference type="EMBL" id="MFC6835994.1"/>
    </source>
</evidence>
<reference evidence="1 2" key="1">
    <citation type="journal article" date="2019" name="Int. J. Syst. Evol. Microbiol.">
        <title>The Global Catalogue of Microorganisms (GCM) 10K type strain sequencing project: providing services to taxonomists for standard genome sequencing and annotation.</title>
        <authorList>
            <consortium name="The Broad Institute Genomics Platform"/>
            <consortium name="The Broad Institute Genome Sequencing Center for Infectious Disease"/>
            <person name="Wu L."/>
            <person name="Ma J."/>
        </authorList>
    </citation>
    <scope>NUCLEOTIDE SEQUENCE [LARGE SCALE GENOMIC DNA]</scope>
    <source>
        <strain evidence="1 2">PSRA2</strain>
    </source>
</reference>
<comment type="caution">
    <text evidence="1">The sequence shown here is derived from an EMBL/GenBank/DDBJ whole genome shotgun (WGS) entry which is preliminary data.</text>
</comment>
<dbReference type="RefSeq" id="WP_304447688.1">
    <property type="nucleotide sequence ID" value="NZ_JARRAH010000001.1"/>
</dbReference>
<gene>
    <name evidence="1" type="ORF">ACFQHK_05675</name>
</gene>
<keyword evidence="2" id="KW-1185">Reference proteome</keyword>
<organism evidence="1 2">
    <name type="scientific">Halomarina ordinaria</name>
    <dbReference type="NCBI Taxonomy" id="3033939"/>
    <lineage>
        <taxon>Archaea</taxon>
        <taxon>Methanobacteriati</taxon>
        <taxon>Methanobacteriota</taxon>
        <taxon>Stenosarchaea group</taxon>
        <taxon>Halobacteria</taxon>
        <taxon>Halobacteriales</taxon>
        <taxon>Natronomonadaceae</taxon>
        <taxon>Halomarina</taxon>
    </lineage>
</organism>
<name>A0ABD5U6M8_9EURY</name>
<protein>
    <submittedName>
        <fullName evidence="1">Uncharacterized protein</fullName>
    </submittedName>
</protein>
<sequence>MDTWSVSGRGATVTPPSREVSVTVEALGDDWFRIESLTEGTYSLEVCRSPSDLAALYQA</sequence>
<dbReference type="AlphaFoldDB" id="A0ABD5U6M8"/>
<evidence type="ECO:0000313" key="2">
    <source>
        <dbReference type="Proteomes" id="UP001596406"/>
    </source>
</evidence>
<accession>A0ABD5U6M8</accession>
<proteinExistence type="predicted"/>